<dbReference type="PANTHER" id="PTHR43409">
    <property type="entry name" value="ANAEROBIC MAGNESIUM-PROTOPORPHYRIN IX MONOMETHYL ESTER CYCLASE-RELATED"/>
    <property type="match status" value="1"/>
</dbReference>
<dbReference type="InterPro" id="IPR058240">
    <property type="entry name" value="rSAM_sf"/>
</dbReference>
<dbReference type="InterPro" id="IPR007197">
    <property type="entry name" value="rSAM"/>
</dbReference>
<dbReference type="InterPro" id="IPR051198">
    <property type="entry name" value="BchE-like"/>
</dbReference>
<proteinExistence type="predicted"/>
<evidence type="ECO:0000256" key="3">
    <source>
        <dbReference type="ARBA" id="ARBA00022723"/>
    </source>
</evidence>
<dbReference type="GO" id="GO:0003824">
    <property type="term" value="F:catalytic activity"/>
    <property type="evidence" value="ECO:0007669"/>
    <property type="project" value="InterPro"/>
</dbReference>
<comment type="cofactor">
    <cofactor evidence="1">
        <name>[4Fe-4S] cluster</name>
        <dbReference type="ChEBI" id="CHEBI:49883"/>
    </cofactor>
</comment>
<evidence type="ECO:0000256" key="1">
    <source>
        <dbReference type="ARBA" id="ARBA00001966"/>
    </source>
</evidence>
<evidence type="ECO:0000256" key="2">
    <source>
        <dbReference type="ARBA" id="ARBA00022691"/>
    </source>
</evidence>
<evidence type="ECO:0000256" key="4">
    <source>
        <dbReference type="ARBA" id="ARBA00023004"/>
    </source>
</evidence>
<dbReference type="SFLD" id="SFLDG01082">
    <property type="entry name" value="B12-binding_domain_containing"/>
    <property type="match status" value="1"/>
</dbReference>
<dbReference type="Proteomes" id="UP000641646">
    <property type="component" value="Unassembled WGS sequence"/>
</dbReference>
<evidence type="ECO:0000256" key="5">
    <source>
        <dbReference type="ARBA" id="ARBA00023014"/>
    </source>
</evidence>
<sequence length="509" mass="57195">MQSVISLATKKKAPRIGLVELPVLKLVDPNGINRNLSEQYEPLLSKQVLLAHLQAGGFDAQLVNLRAGDYEEEYGSVTWKGINLSKRYLGTNITSLDPQAYDAWGITNNYMQYRELAFKTIRHLVRGGKPVVVGGSDPIAEPQVYLEAGATAVVIDKSGAANWPIFDYVLKQPMREPLSGVILSDGTRYPLRLPPMSPEDWPLPSLEVVKQCFGLEFWSQEDSWLLPIGSVFPDLGCDRKCDFCQTPTYGTGYRRMSPSRALKWFELQKEAGAKSVICHSDQFLGRVLFKEGRQEVLDIMKGVREMELPIIWGNGLELKKATLGRGYERTSEDLIPDRELVEALWGWDGKAGCYYAFIPAERPVFGREGYAKLLPWQQHREMMRAIVRAGVPKIVYGLVLGLPDDSNETMLRLEEALTELCQELKTINPALSFWILTSSIAPIPGTPQGQNIRNSGLLRFEDPTIFGTMGMACADTQYMSYEEVADWQFRLKRAGDGFWVKNLVSLESK</sequence>
<dbReference type="AlphaFoldDB" id="A0A926VN75"/>
<keyword evidence="4" id="KW-0408">Iron</keyword>
<evidence type="ECO:0000313" key="7">
    <source>
        <dbReference type="Proteomes" id="UP000641646"/>
    </source>
</evidence>
<dbReference type="GO" id="GO:0051536">
    <property type="term" value="F:iron-sulfur cluster binding"/>
    <property type="evidence" value="ECO:0007669"/>
    <property type="project" value="UniProtKB-KW"/>
</dbReference>
<reference evidence="6" key="2">
    <citation type="submission" date="2020-08" db="EMBL/GenBank/DDBJ databases">
        <authorList>
            <person name="Chen M."/>
            <person name="Teng W."/>
            <person name="Zhao L."/>
            <person name="Hu C."/>
            <person name="Zhou Y."/>
            <person name="Han B."/>
            <person name="Song L."/>
            <person name="Shu W."/>
        </authorList>
    </citation>
    <scope>NUCLEOTIDE SEQUENCE</scope>
    <source>
        <strain evidence="6">FACHB-1375</strain>
    </source>
</reference>
<dbReference type="SFLD" id="SFLDS00029">
    <property type="entry name" value="Radical_SAM"/>
    <property type="match status" value="1"/>
</dbReference>
<organism evidence="6 7">
    <name type="scientific">Aerosakkonema funiforme FACHB-1375</name>
    <dbReference type="NCBI Taxonomy" id="2949571"/>
    <lineage>
        <taxon>Bacteria</taxon>
        <taxon>Bacillati</taxon>
        <taxon>Cyanobacteriota</taxon>
        <taxon>Cyanophyceae</taxon>
        <taxon>Oscillatoriophycideae</taxon>
        <taxon>Aerosakkonematales</taxon>
        <taxon>Aerosakkonemataceae</taxon>
        <taxon>Aerosakkonema</taxon>
    </lineage>
</organism>
<dbReference type="RefSeq" id="WP_190474027.1">
    <property type="nucleotide sequence ID" value="NZ_JACJPW010000129.1"/>
</dbReference>
<keyword evidence="3" id="KW-0479">Metal-binding</keyword>
<dbReference type="SUPFAM" id="SSF102114">
    <property type="entry name" value="Radical SAM enzymes"/>
    <property type="match status" value="1"/>
</dbReference>
<reference evidence="6" key="1">
    <citation type="journal article" date="2015" name="ISME J.">
        <title>Draft Genome Sequence of Streptomyces incarnatus NRRL8089, which Produces the Nucleoside Antibiotic Sinefungin.</title>
        <authorList>
            <person name="Oshima K."/>
            <person name="Hattori M."/>
            <person name="Shimizu H."/>
            <person name="Fukuda K."/>
            <person name="Nemoto M."/>
            <person name="Inagaki K."/>
            <person name="Tamura T."/>
        </authorList>
    </citation>
    <scope>NUCLEOTIDE SEQUENCE</scope>
    <source>
        <strain evidence="6">FACHB-1375</strain>
    </source>
</reference>
<dbReference type="GO" id="GO:0046872">
    <property type="term" value="F:metal ion binding"/>
    <property type="evidence" value="ECO:0007669"/>
    <property type="project" value="UniProtKB-KW"/>
</dbReference>
<keyword evidence="7" id="KW-1185">Reference proteome</keyword>
<name>A0A926VN75_9CYAN</name>
<keyword evidence="5" id="KW-0411">Iron-sulfur</keyword>
<comment type="caution">
    <text evidence="6">The sequence shown here is derived from an EMBL/GenBank/DDBJ whole genome shotgun (WGS) entry which is preliminary data.</text>
</comment>
<protein>
    <submittedName>
        <fullName evidence="6">Radical SAM protein</fullName>
    </submittedName>
</protein>
<evidence type="ECO:0000313" key="6">
    <source>
        <dbReference type="EMBL" id="MBD2185579.1"/>
    </source>
</evidence>
<keyword evidence="2" id="KW-0949">S-adenosyl-L-methionine</keyword>
<gene>
    <name evidence="6" type="ORF">H6G03_31690</name>
</gene>
<dbReference type="EMBL" id="JACJPW010000129">
    <property type="protein sequence ID" value="MBD2185579.1"/>
    <property type="molecule type" value="Genomic_DNA"/>
</dbReference>
<accession>A0A926VN75</accession>